<evidence type="ECO:0000259" key="3">
    <source>
        <dbReference type="PROSITE" id="PS51371"/>
    </source>
</evidence>
<proteinExistence type="predicted"/>
<dbReference type="AlphaFoldDB" id="A0A6G9H0U1"/>
<accession>A0A6G9H0U1</accession>
<feature type="domain" description="CBS" evidence="3">
    <location>
        <begin position="82"/>
        <end position="140"/>
    </location>
</feature>
<organism evidence="4 5">
    <name type="scientific">Streptomyces liangshanensis</name>
    <dbReference type="NCBI Taxonomy" id="2717324"/>
    <lineage>
        <taxon>Bacteria</taxon>
        <taxon>Bacillati</taxon>
        <taxon>Actinomycetota</taxon>
        <taxon>Actinomycetes</taxon>
        <taxon>Kitasatosporales</taxon>
        <taxon>Streptomycetaceae</taxon>
        <taxon>Streptomyces</taxon>
    </lineage>
</organism>
<evidence type="ECO:0000256" key="1">
    <source>
        <dbReference type="ARBA" id="ARBA00023122"/>
    </source>
</evidence>
<gene>
    <name evidence="4" type="ORF">HA039_19215</name>
</gene>
<dbReference type="SUPFAM" id="SSF54631">
    <property type="entry name" value="CBS-domain pair"/>
    <property type="match status" value="1"/>
</dbReference>
<dbReference type="Pfam" id="PF00571">
    <property type="entry name" value="CBS"/>
    <property type="match status" value="2"/>
</dbReference>
<dbReference type="InterPro" id="IPR046342">
    <property type="entry name" value="CBS_dom_sf"/>
</dbReference>
<dbReference type="Proteomes" id="UP000501179">
    <property type="component" value="Chromosome"/>
</dbReference>
<keyword evidence="5" id="KW-1185">Reference proteome</keyword>
<dbReference type="PROSITE" id="PS51371">
    <property type="entry name" value="CBS"/>
    <property type="match status" value="2"/>
</dbReference>
<dbReference type="PANTHER" id="PTHR43080:SF2">
    <property type="entry name" value="CBS DOMAIN-CONTAINING PROTEIN"/>
    <property type="match status" value="1"/>
</dbReference>
<evidence type="ECO:0000313" key="4">
    <source>
        <dbReference type="EMBL" id="QIQ04153.1"/>
    </source>
</evidence>
<dbReference type="InterPro" id="IPR051257">
    <property type="entry name" value="Diverse_CBS-Domain"/>
</dbReference>
<sequence>MHHDRAVTTHRVRDRMSREPVTVPPYTSLTAVASCMRDSDVGCVFVTSDDDELHGLVTDRDIAVRITAEGTLAGLATALQACSGDLVTVTPDMSVCDAADLMSAHSVRRIPVVEERRLVGVLTLGDIADTPHAQEVLIALSRTEANH</sequence>
<dbReference type="SMART" id="SM00116">
    <property type="entry name" value="CBS"/>
    <property type="match status" value="2"/>
</dbReference>
<evidence type="ECO:0000256" key="2">
    <source>
        <dbReference type="PROSITE-ProRule" id="PRU00703"/>
    </source>
</evidence>
<dbReference type="Gene3D" id="3.10.580.10">
    <property type="entry name" value="CBS-domain"/>
    <property type="match status" value="1"/>
</dbReference>
<dbReference type="InterPro" id="IPR000644">
    <property type="entry name" value="CBS_dom"/>
</dbReference>
<reference evidence="4 5" key="1">
    <citation type="submission" date="2020-03" db="EMBL/GenBank/DDBJ databases">
        <title>A novel species.</title>
        <authorList>
            <person name="Gao J."/>
        </authorList>
    </citation>
    <scope>NUCLEOTIDE SEQUENCE [LARGE SCALE GENOMIC DNA]</scope>
    <source>
        <strain evidence="4 5">QMT-12</strain>
    </source>
</reference>
<feature type="domain" description="CBS" evidence="3">
    <location>
        <begin position="16"/>
        <end position="72"/>
    </location>
</feature>
<name>A0A6G9H0U1_9ACTN</name>
<dbReference type="EMBL" id="CP050177">
    <property type="protein sequence ID" value="QIQ04153.1"/>
    <property type="molecule type" value="Genomic_DNA"/>
</dbReference>
<dbReference type="PROSITE" id="PS51257">
    <property type="entry name" value="PROKAR_LIPOPROTEIN"/>
    <property type="match status" value="1"/>
</dbReference>
<protein>
    <submittedName>
        <fullName evidence="4">CBS domain-containing protein</fullName>
    </submittedName>
</protein>
<dbReference type="KEGG" id="slia:HA039_19215"/>
<evidence type="ECO:0000313" key="5">
    <source>
        <dbReference type="Proteomes" id="UP000501179"/>
    </source>
</evidence>
<dbReference type="PANTHER" id="PTHR43080">
    <property type="entry name" value="CBS DOMAIN-CONTAINING PROTEIN CBSX3, MITOCHONDRIAL"/>
    <property type="match status" value="1"/>
</dbReference>
<keyword evidence="1 2" id="KW-0129">CBS domain</keyword>